<dbReference type="InterPro" id="IPR005380">
    <property type="entry name" value="XS_domain"/>
</dbReference>
<feature type="domain" description="Zinc finger-XS" evidence="7">
    <location>
        <begin position="42"/>
        <end position="84"/>
    </location>
</feature>
<feature type="domain" description="XS" evidence="5">
    <location>
        <begin position="114"/>
        <end position="220"/>
    </location>
</feature>
<keyword evidence="1 3" id="KW-0175">Coiled coil</keyword>
<evidence type="ECO:0000259" key="7">
    <source>
        <dbReference type="Pfam" id="PF03470"/>
    </source>
</evidence>
<dbReference type="EMBL" id="NQVE01000007">
    <property type="protein sequence ID" value="RAL54785.1"/>
    <property type="molecule type" value="Genomic_DNA"/>
</dbReference>
<dbReference type="GO" id="GO:0080188">
    <property type="term" value="P:gene silencing by siRNA-directed DNA methylation"/>
    <property type="evidence" value="ECO:0007669"/>
    <property type="project" value="InterPro"/>
</dbReference>
<dbReference type="PANTHER" id="PTHR21596:SF3">
    <property type="entry name" value="FACTOR OF DNA METHYLATION 1-RELATED"/>
    <property type="match status" value="1"/>
</dbReference>
<dbReference type="InterPro" id="IPR005381">
    <property type="entry name" value="Znf-XS_domain"/>
</dbReference>
<keyword evidence="9" id="KW-1185">Reference proteome</keyword>
<sequence length="666" mass="77750">MSSSDEESDLSESEINDYKEKPYEELRSGKFKVKGPNGCLRCPFCAGKKKQDYKYNELLQHATGVAKGSTNRRITQKANHLALAQYLETDLADEAEPHPERAVPPVKVASEQNNLYCWPWIGIVVNVLKKATGTAVEEEAFWLKKFSKYGAQEVKVICDDKSHTSQVAIKFKNDWTGYKNVLEFEKAFAAEGCSKSDWNAHRCSLGSNIYGWFAREDDYHSQGAIGYYLRETVQLKSIMDLEQEEKMDKIKIVSNLATEIDMKNKNLDELQTKFNEKTLSLSRMLEEKDILHRAFCEESRKMQRLAREHVQRVLREQESLNAELENKKKQLDSWSRELSKREVLTEREKHKLEEEKKKNVARNCSLEMASEEQKKADENVLRLVEQHKREKDEALQKILKLEKDIDAKQKLEMEIEDLNGKLEVMKHMGGENDDAVKEKIKEMIDQLNSKKEEMQDLDEMNSALLKRERESNDELQEARKALIQGLSDMLNTGRSHIGIKRMGEIDSRIFQNTCKQRFSSDEADVKALELCSLWQEKVKDSNWHPFKMIRIDENNYEVLHSYIHSYLHATLYFKPSSIKYIYSHIDVRMQERLNEDDEELCKLKEEWGDEIYGAVTNALEEVNEYNPSGRYVVPELWNFKEGRKATLKEVASFIFKQLKTHKRKRP</sequence>
<feature type="domain" description="Factor of DNA methylation 1-5/IDN2" evidence="6">
    <location>
        <begin position="500"/>
        <end position="560"/>
    </location>
</feature>
<feature type="coiled-coil region" evidence="3">
    <location>
        <begin position="307"/>
        <end position="485"/>
    </location>
</feature>
<evidence type="ECO:0000256" key="3">
    <source>
        <dbReference type="SAM" id="Coils"/>
    </source>
</evidence>
<evidence type="ECO:0000259" key="6">
    <source>
        <dbReference type="Pfam" id="PF03469"/>
    </source>
</evidence>
<feature type="compositionally biased region" description="Acidic residues" evidence="4">
    <location>
        <begin position="1"/>
        <end position="15"/>
    </location>
</feature>
<feature type="region of interest" description="Disordered" evidence="4">
    <location>
        <begin position="1"/>
        <end position="21"/>
    </location>
</feature>
<dbReference type="Proteomes" id="UP000249390">
    <property type="component" value="Unassembled WGS sequence"/>
</dbReference>
<evidence type="ECO:0000256" key="4">
    <source>
        <dbReference type="SAM" id="MobiDB-lite"/>
    </source>
</evidence>
<protein>
    <recommendedName>
        <fullName evidence="10">Factor of DNA methylation 1-5/IDN2 domain-containing protein</fullName>
    </recommendedName>
</protein>
<evidence type="ECO:0000256" key="1">
    <source>
        <dbReference type="ARBA" id="ARBA00023054"/>
    </source>
</evidence>
<dbReference type="InterPro" id="IPR045177">
    <property type="entry name" value="FDM1-5/IDN2"/>
</dbReference>
<accession>A0A328E9Q5</accession>
<dbReference type="InterPro" id="IPR038588">
    <property type="entry name" value="XS_domain_sf"/>
</dbReference>
<organism evidence="8 9">
    <name type="scientific">Cuscuta australis</name>
    <dbReference type="NCBI Taxonomy" id="267555"/>
    <lineage>
        <taxon>Eukaryota</taxon>
        <taxon>Viridiplantae</taxon>
        <taxon>Streptophyta</taxon>
        <taxon>Embryophyta</taxon>
        <taxon>Tracheophyta</taxon>
        <taxon>Spermatophyta</taxon>
        <taxon>Magnoliopsida</taxon>
        <taxon>eudicotyledons</taxon>
        <taxon>Gunneridae</taxon>
        <taxon>Pentapetalae</taxon>
        <taxon>asterids</taxon>
        <taxon>lamiids</taxon>
        <taxon>Solanales</taxon>
        <taxon>Convolvulaceae</taxon>
        <taxon>Cuscuteae</taxon>
        <taxon>Cuscuta</taxon>
        <taxon>Cuscuta subgen. Grammica</taxon>
        <taxon>Cuscuta sect. Cleistogrammica</taxon>
    </lineage>
</organism>
<name>A0A328E9Q5_9ASTE</name>
<feature type="domain" description="Factor of DNA methylation 1-5/IDN2" evidence="6">
    <location>
        <begin position="584"/>
        <end position="664"/>
    </location>
</feature>
<reference evidence="8 9" key="1">
    <citation type="submission" date="2018-06" db="EMBL/GenBank/DDBJ databases">
        <title>The Genome of Cuscuta australis (Dodder) Provides Insight into the Evolution of Plant Parasitism.</title>
        <authorList>
            <person name="Liu H."/>
        </authorList>
    </citation>
    <scope>NUCLEOTIDE SEQUENCE [LARGE SCALE GENOMIC DNA]</scope>
    <source>
        <strain evidence="9">cv. Yunnan</strain>
        <tissue evidence="8">Vines</tissue>
    </source>
</reference>
<dbReference type="AlphaFoldDB" id="A0A328E9Q5"/>
<evidence type="ECO:0000259" key="5">
    <source>
        <dbReference type="Pfam" id="PF03468"/>
    </source>
</evidence>
<dbReference type="Pfam" id="PF03468">
    <property type="entry name" value="XS"/>
    <property type="match status" value="1"/>
</dbReference>
<proteinExistence type="predicted"/>
<dbReference type="Pfam" id="PF03470">
    <property type="entry name" value="zf-XS"/>
    <property type="match status" value="1"/>
</dbReference>
<comment type="caution">
    <text evidence="8">The sequence shown here is derived from an EMBL/GenBank/DDBJ whole genome shotgun (WGS) entry which is preliminary data.</text>
</comment>
<evidence type="ECO:0000256" key="2">
    <source>
        <dbReference type="ARBA" id="ARBA00023158"/>
    </source>
</evidence>
<evidence type="ECO:0000313" key="9">
    <source>
        <dbReference type="Proteomes" id="UP000249390"/>
    </source>
</evidence>
<dbReference type="PANTHER" id="PTHR21596">
    <property type="entry name" value="RIBONUCLEASE P SUBUNIT P38"/>
    <property type="match status" value="1"/>
</dbReference>
<evidence type="ECO:0000313" key="8">
    <source>
        <dbReference type="EMBL" id="RAL54785.1"/>
    </source>
</evidence>
<gene>
    <name evidence="8" type="ORF">DM860_017624</name>
</gene>
<dbReference type="InterPro" id="IPR005379">
    <property type="entry name" value="FDM1-5/IDN2_XH"/>
</dbReference>
<evidence type="ECO:0008006" key="10">
    <source>
        <dbReference type="Google" id="ProtNLM"/>
    </source>
</evidence>
<dbReference type="Gene3D" id="3.30.70.2890">
    <property type="entry name" value="XS domain"/>
    <property type="match status" value="1"/>
</dbReference>
<keyword evidence="2" id="KW-0943">RNA-mediated gene silencing</keyword>
<dbReference type="Pfam" id="PF03469">
    <property type="entry name" value="XH"/>
    <property type="match status" value="2"/>
</dbReference>